<reference evidence="1 2" key="1">
    <citation type="submission" date="2014-07" db="EMBL/GenBank/DDBJ databases">
        <title>Comparative genomic insights into amoeba endosymbionts belonging to the families of Holosporaceae and Candidatus Midichloriaceae within Rickettsiales.</title>
        <authorList>
            <person name="Wang Z."/>
            <person name="Wu M."/>
        </authorList>
    </citation>
    <scope>NUCLEOTIDE SEQUENCE [LARGE SCALE GENOMIC DNA]</scope>
    <source>
        <strain evidence="1">PRA3</strain>
    </source>
</reference>
<evidence type="ECO:0000313" key="2">
    <source>
        <dbReference type="Proteomes" id="UP000028926"/>
    </source>
</evidence>
<dbReference type="PANTHER" id="PTHR37816:SF3">
    <property type="entry name" value="MODULATES DNA TOPOLOGY"/>
    <property type="match status" value="1"/>
</dbReference>
<protein>
    <recommendedName>
        <fullName evidence="3">DNA topology modulation protein FlaR</fullName>
    </recommendedName>
</protein>
<dbReference type="eggNOG" id="COG0563">
    <property type="taxonomic scope" value="Bacteria"/>
</dbReference>
<dbReference type="SUPFAM" id="SSF52540">
    <property type="entry name" value="P-loop containing nucleoside triphosphate hydrolases"/>
    <property type="match status" value="1"/>
</dbReference>
<dbReference type="InterPro" id="IPR052922">
    <property type="entry name" value="Cytidylate_Kinase-2"/>
</dbReference>
<dbReference type="EMBL" id="CP008941">
    <property type="protein sequence ID" value="AIK96097.1"/>
    <property type="molecule type" value="Genomic_DNA"/>
</dbReference>
<dbReference type="PANTHER" id="PTHR37816">
    <property type="entry name" value="YALI0E33011P"/>
    <property type="match status" value="1"/>
</dbReference>
<dbReference type="KEGG" id="paca:ID47_04095"/>
<dbReference type="InterPro" id="IPR027417">
    <property type="entry name" value="P-loop_NTPase"/>
</dbReference>
<evidence type="ECO:0000313" key="1">
    <source>
        <dbReference type="EMBL" id="AIK96097.1"/>
    </source>
</evidence>
<dbReference type="STRING" id="91604.ID47_04095"/>
<dbReference type="AlphaFoldDB" id="A0A077ASC8"/>
<organism evidence="1 2">
    <name type="scientific">Candidatus Odyssella acanthamoebae</name>
    <dbReference type="NCBI Taxonomy" id="91604"/>
    <lineage>
        <taxon>Bacteria</taxon>
        <taxon>Pseudomonadati</taxon>
        <taxon>Pseudomonadota</taxon>
        <taxon>Alphaproteobacteria</taxon>
        <taxon>Holosporales</taxon>
        <taxon>Candidatus Paracaedibacteraceae</taxon>
        <taxon>Candidatus Odyssella</taxon>
    </lineage>
</organism>
<keyword evidence="2" id="KW-1185">Reference proteome</keyword>
<evidence type="ECO:0008006" key="3">
    <source>
        <dbReference type="Google" id="ProtNLM"/>
    </source>
</evidence>
<dbReference type="HOGENOM" id="CLU_092618_0_1_5"/>
<dbReference type="RefSeq" id="WP_075261613.1">
    <property type="nucleotide sequence ID" value="NZ_CP008941.1"/>
</dbReference>
<proteinExistence type="predicted"/>
<gene>
    <name evidence="1" type="ORF">ID47_04095</name>
</gene>
<accession>A0A077ASC8</accession>
<dbReference type="Proteomes" id="UP000028926">
    <property type="component" value="Chromosome"/>
</dbReference>
<sequence>MMFGPPGSGKSTFAVEIGEQLSLPVYHVDKIFFESHWQERQRENFLILKQEWIDQDNWIIDGNAMSTLETRFARADIAIYFNFPWYICIWRIFKRLWSPRDRRIDDRAPHSLEQVTCSLVTYLLRFRKRYSHKIYTVARSYPTVRFIEVNNDKQVIKLAQMFLSDTPRFQ</sequence>
<dbReference type="Gene3D" id="3.40.50.300">
    <property type="entry name" value="P-loop containing nucleotide triphosphate hydrolases"/>
    <property type="match status" value="1"/>
</dbReference>
<name>A0A077ASC8_9PROT</name>
<dbReference type="OrthoDB" id="7210594at2"/>